<dbReference type="Proteomes" id="UP001202328">
    <property type="component" value="Unassembled WGS sequence"/>
</dbReference>
<proteinExistence type="predicted"/>
<gene>
    <name evidence="2" type="ORF">MKW98_031978</name>
</gene>
<keyword evidence="3" id="KW-1185">Reference proteome</keyword>
<sequence length="249" mass="28253">MLFRASGDLHWMQALSASLPQGHDSVPIDIVYFDVEHDIFKQVPITSGLQESLVSDDPNKSFRAASRLCNFDGFLCVIIGNFFSILNHGEISILVMMEYGVRESWTKTYTITNCSMMQSIRYLKMVVWVFILGMILFIKDDSSLVLYDPKHKIVMDMDIGGLSMDDYYPGCMEKYLQRFIYLNSSNYLGEKVKISGQGKKNKNTGKYIATGMGQNVPISSFNSLDMVMKLVSCSLIFSFLERCCFSSLQ</sequence>
<evidence type="ECO:0000256" key="1">
    <source>
        <dbReference type="SAM" id="Phobius"/>
    </source>
</evidence>
<keyword evidence="1" id="KW-0472">Membrane</keyword>
<evidence type="ECO:0000313" key="2">
    <source>
        <dbReference type="EMBL" id="KAI3903324.1"/>
    </source>
</evidence>
<keyword evidence="1" id="KW-0812">Transmembrane</keyword>
<comment type="caution">
    <text evidence="2">The sequence shown here is derived from an EMBL/GenBank/DDBJ whole genome shotgun (WGS) entry which is preliminary data.</text>
</comment>
<dbReference type="EMBL" id="JAJJMB010011222">
    <property type="protein sequence ID" value="KAI3903324.1"/>
    <property type="molecule type" value="Genomic_DNA"/>
</dbReference>
<name>A0AAD4SFF1_9MAGN</name>
<keyword evidence="1" id="KW-1133">Transmembrane helix</keyword>
<accession>A0AAD4SFF1</accession>
<dbReference type="AlphaFoldDB" id="A0AAD4SFF1"/>
<feature type="transmembrane region" description="Helical" evidence="1">
    <location>
        <begin position="122"/>
        <end position="138"/>
    </location>
</feature>
<protein>
    <recommendedName>
        <fullName evidence="4">F-box associated domain-containing protein</fullName>
    </recommendedName>
</protein>
<reference evidence="2" key="1">
    <citation type="submission" date="2022-04" db="EMBL/GenBank/DDBJ databases">
        <title>A functionally conserved STORR gene fusion in Papaver species that diverged 16.8 million years ago.</title>
        <authorList>
            <person name="Catania T."/>
        </authorList>
    </citation>
    <scope>NUCLEOTIDE SEQUENCE</scope>
    <source>
        <strain evidence="2">S-188037</strain>
    </source>
</reference>
<organism evidence="2 3">
    <name type="scientific">Papaver atlanticum</name>
    <dbReference type="NCBI Taxonomy" id="357466"/>
    <lineage>
        <taxon>Eukaryota</taxon>
        <taxon>Viridiplantae</taxon>
        <taxon>Streptophyta</taxon>
        <taxon>Embryophyta</taxon>
        <taxon>Tracheophyta</taxon>
        <taxon>Spermatophyta</taxon>
        <taxon>Magnoliopsida</taxon>
        <taxon>Ranunculales</taxon>
        <taxon>Papaveraceae</taxon>
        <taxon>Papaveroideae</taxon>
        <taxon>Papaver</taxon>
    </lineage>
</organism>
<evidence type="ECO:0008006" key="4">
    <source>
        <dbReference type="Google" id="ProtNLM"/>
    </source>
</evidence>
<evidence type="ECO:0000313" key="3">
    <source>
        <dbReference type="Proteomes" id="UP001202328"/>
    </source>
</evidence>